<evidence type="ECO:0000313" key="3">
    <source>
        <dbReference type="Proteomes" id="UP000070400"/>
    </source>
</evidence>
<dbReference type="EMBL" id="LHXX01000002">
    <property type="protein sequence ID" value="KXB02847.1"/>
    <property type="molecule type" value="Genomic_DNA"/>
</dbReference>
<reference evidence="2 3" key="1">
    <citation type="journal article" date="2016" name="Sci. Rep.">
        <title>Metabolic traits of an uncultured archaeal lineage -MSBL1- from brine pools of the Red Sea.</title>
        <authorList>
            <person name="Mwirichia R."/>
            <person name="Alam I."/>
            <person name="Rashid M."/>
            <person name="Vinu M."/>
            <person name="Ba-Alawi W."/>
            <person name="Anthony Kamau A."/>
            <person name="Kamanda Ngugi D."/>
            <person name="Goker M."/>
            <person name="Klenk H.P."/>
            <person name="Bajic V."/>
            <person name="Stingl U."/>
        </authorList>
    </citation>
    <scope>NUCLEOTIDE SEQUENCE [LARGE SCALE GENOMIC DNA]</scope>
    <source>
        <strain evidence="2">SCGC-AAA261D19</strain>
    </source>
</reference>
<accession>A0A133V8X1</accession>
<dbReference type="AlphaFoldDB" id="A0A133V8X1"/>
<comment type="caution">
    <text evidence="2">The sequence shown here is derived from an EMBL/GenBank/DDBJ whole genome shotgun (WGS) entry which is preliminary data.</text>
</comment>
<name>A0A133V8X1_9EURY</name>
<protein>
    <submittedName>
        <fullName evidence="2">Uncharacterized protein</fullName>
    </submittedName>
</protein>
<gene>
    <name evidence="2" type="ORF">AKJ43_00290</name>
</gene>
<evidence type="ECO:0000313" key="2">
    <source>
        <dbReference type="EMBL" id="KXB02847.1"/>
    </source>
</evidence>
<proteinExistence type="predicted"/>
<dbReference type="Proteomes" id="UP000070400">
    <property type="component" value="Unassembled WGS sequence"/>
</dbReference>
<keyword evidence="3" id="KW-1185">Reference proteome</keyword>
<organism evidence="2 3">
    <name type="scientific">candidate division MSBL1 archaeon SCGC-AAA261D19</name>
    <dbReference type="NCBI Taxonomy" id="1698273"/>
    <lineage>
        <taxon>Archaea</taxon>
        <taxon>Methanobacteriati</taxon>
        <taxon>Methanobacteriota</taxon>
        <taxon>candidate division MSBL1</taxon>
    </lineage>
</organism>
<feature type="region of interest" description="Disordered" evidence="1">
    <location>
        <begin position="78"/>
        <end position="100"/>
    </location>
</feature>
<evidence type="ECO:0000256" key="1">
    <source>
        <dbReference type="SAM" id="MobiDB-lite"/>
    </source>
</evidence>
<sequence length="100" mass="11051">MRTGVQITFRISRGSVECACSSAVAAPTLSLIGPSKSFRSLARELKATEMAAGRRFRKAKLSPSDKCSRRVVNKPFKNDLKRPRNLLEQVPMDELRGGSE</sequence>